<name>A0ABS4D1H2_9BACI</name>
<dbReference type="Proteomes" id="UP000674416">
    <property type="component" value="Unassembled WGS sequence"/>
</dbReference>
<proteinExistence type="predicted"/>
<dbReference type="Pfam" id="PF17448">
    <property type="entry name" value="YqaH"/>
    <property type="match status" value="1"/>
</dbReference>
<organism evidence="1 2">
    <name type="scientific">Bacillus capparidis</name>
    <dbReference type="NCBI Taxonomy" id="1840411"/>
    <lineage>
        <taxon>Bacteria</taxon>
        <taxon>Bacillati</taxon>
        <taxon>Bacillota</taxon>
        <taxon>Bacilli</taxon>
        <taxon>Bacillales</taxon>
        <taxon>Bacillaceae</taxon>
        <taxon>Bacillus</taxon>
    </lineage>
</organism>
<evidence type="ECO:0000313" key="2">
    <source>
        <dbReference type="Proteomes" id="UP000674416"/>
    </source>
</evidence>
<accession>A0ABS4D1H2</accession>
<dbReference type="EMBL" id="JAFDST010000006">
    <property type="protein sequence ID" value="MBP1083479.1"/>
    <property type="molecule type" value="Genomic_DNA"/>
</dbReference>
<dbReference type="InterPro" id="IPR020278">
    <property type="entry name" value="YqaH-like"/>
</dbReference>
<keyword evidence="2" id="KW-1185">Reference proteome</keyword>
<gene>
    <name evidence="1" type="ORF">JOC74_004007</name>
</gene>
<protein>
    <submittedName>
        <fullName evidence="1">Fumarate reductase subunit D</fullName>
    </submittedName>
</protein>
<comment type="caution">
    <text evidence="1">The sequence shown here is derived from an EMBL/GenBank/DDBJ whole genome shotgun (WGS) entry which is preliminary data.</text>
</comment>
<sequence>MQELLPEEIADNNFEECISLCESAIQMFRDLKRMHHPVEVVQMHELASQFLQKGINVNVIRVPDHES</sequence>
<evidence type="ECO:0000313" key="1">
    <source>
        <dbReference type="EMBL" id="MBP1083479.1"/>
    </source>
</evidence>
<reference evidence="1 2" key="1">
    <citation type="submission" date="2021-01" db="EMBL/GenBank/DDBJ databases">
        <title>Genomic Encyclopedia of Type Strains, Phase IV (KMG-IV): sequencing the most valuable type-strain genomes for metagenomic binning, comparative biology and taxonomic classification.</title>
        <authorList>
            <person name="Goeker M."/>
        </authorList>
    </citation>
    <scope>NUCLEOTIDE SEQUENCE [LARGE SCALE GENOMIC DNA]</scope>
    <source>
        <strain evidence="1 2">DSM 103394</strain>
    </source>
</reference>